<evidence type="ECO:0000256" key="3">
    <source>
        <dbReference type="SAM" id="Phobius"/>
    </source>
</evidence>
<reference evidence="5 6" key="1">
    <citation type="journal article" date="2014" name="Genome Announc.">
        <title>Draft Genome Sequence of the Antitrypanosomally Active Sponge-Associated Bacterium Actinokineospora sp. Strain EG49.</title>
        <authorList>
            <person name="Harjes J."/>
            <person name="Ryu T."/>
            <person name="Abdelmohsen U.R."/>
            <person name="Moitinho-Silva L."/>
            <person name="Horn H."/>
            <person name="Ravasi T."/>
            <person name="Hentschel U."/>
        </authorList>
    </citation>
    <scope>NUCLEOTIDE SEQUENCE [LARGE SCALE GENOMIC DNA]</scope>
    <source>
        <strain evidence="5 6">EG49</strain>
    </source>
</reference>
<evidence type="ECO:0000313" key="5">
    <source>
        <dbReference type="EMBL" id="EWC62905.1"/>
    </source>
</evidence>
<organism evidence="5 6">
    <name type="scientific">Actinokineospora spheciospongiae</name>
    <dbReference type="NCBI Taxonomy" id="909613"/>
    <lineage>
        <taxon>Bacteria</taxon>
        <taxon>Bacillati</taxon>
        <taxon>Actinomycetota</taxon>
        <taxon>Actinomycetes</taxon>
        <taxon>Pseudonocardiales</taxon>
        <taxon>Pseudonocardiaceae</taxon>
        <taxon>Actinokineospora</taxon>
    </lineage>
</organism>
<protein>
    <submittedName>
        <fullName evidence="5">Hydrolase</fullName>
    </submittedName>
</protein>
<sequence length="285" mass="29604">MDDWERVVLAGSRIAVKWWRGVRPVVPPVGAFPIPPCAVPTAESRTPLMKRLLVAALSLAALVVGAPAALAAPAPPSDPVLTPTIIGGGTASNAPWAARLFSNGQQSCSATIIAPRYVLTAKHCVASGTISFRIGSLDQTSGGTLANAATIYRHSASDLAIAYLDRSVSATYAPLGTSTDVRVGQNVQVYGWGATCTNQPEINCQSRYLKVATVSVRSTNARDAYNGVAVQATRVNGITAGGDSGGPMFGNGRQVGVASTSDRATVTNYTNVTTYRSWIRSIAGV</sequence>
<dbReference type="InterPro" id="IPR001314">
    <property type="entry name" value="Peptidase_S1A"/>
</dbReference>
<accession>W7IPV5</accession>
<feature type="transmembrane region" description="Helical" evidence="3">
    <location>
        <begin position="52"/>
        <end position="72"/>
    </location>
</feature>
<evidence type="ECO:0000256" key="2">
    <source>
        <dbReference type="ARBA" id="ARBA00023157"/>
    </source>
</evidence>
<proteinExistence type="inferred from homology"/>
<keyword evidence="5" id="KW-0378">Hydrolase</keyword>
<dbReference type="PRINTS" id="PR00722">
    <property type="entry name" value="CHYMOTRYPSIN"/>
</dbReference>
<comment type="caution">
    <text evidence="5">The sequence shown here is derived from an EMBL/GenBank/DDBJ whole genome shotgun (WGS) entry which is preliminary data.</text>
</comment>
<dbReference type="Proteomes" id="UP000019277">
    <property type="component" value="Unassembled WGS sequence"/>
</dbReference>
<dbReference type="InterPro" id="IPR050430">
    <property type="entry name" value="Peptidase_S1"/>
</dbReference>
<dbReference type="Gene3D" id="2.40.10.10">
    <property type="entry name" value="Trypsin-like serine proteases"/>
    <property type="match status" value="1"/>
</dbReference>
<dbReference type="InterPro" id="IPR001254">
    <property type="entry name" value="Trypsin_dom"/>
</dbReference>
<keyword evidence="3" id="KW-0472">Membrane</keyword>
<comment type="similarity">
    <text evidence="1">Belongs to the peptidase S1 family.</text>
</comment>
<evidence type="ECO:0000259" key="4">
    <source>
        <dbReference type="PROSITE" id="PS50240"/>
    </source>
</evidence>
<evidence type="ECO:0000256" key="1">
    <source>
        <dbReference type="ARBA" id="ARBA00007664"/>
    </source>
</evidence>
<keyword evidence="3" id="KW-0812">Transmembrane</keyword>
<dbReference type="EMBL" id="AYXG01000066">
    <property type="protein sequence ID" value="EWC62905.1"/>
    <property type="molecule type" value="Genomic_DNA"/>
</dbReference>
<evidence type="ECO:0000313" key="6">
    <source>
        <dbReference type="Proteomes" id="UP000019277"/>
    </source>
</evidence>
<dbReference type="eggNOG" id="COG5640">
    <property type="taxonomic scope" value="Bacteria"/>
</dbReference>
<dbReference type="InterPro" id="IPR043504">
    <property type="entry name" value="Peptidase_S1_PA_chymotrypsin"/>
</dbReference>
<dbReference type="SUPFAM" id="SSF50494">
    <property type="entry name" value="Trypsin-like serine proteases"/>
    <property type="match status" value="1"/>
</dbReference>
<dbReference type="InterPro" id="IPR009003">
    <property type="entry name" value="Peptidase_S1_PA"/>
</dbReference>
<dbReference type="STRING" id="909613.UO65_1767"/>
<gene>
    <name evidence="5" type="ORF">UO65_1767</name>
</gene>
<dbReference type="SMART" id="SM00020">
    <property type="entry name" value="Tryp_SPc"/>
    <property type="match status" value="1"/>
</dbReference>
<keyword evidence="6" id="KW-1185">Reference proteome</keyword>
<dbReference type="AlphaFoldDB" id="W7IPV5"/>
<name>W7IPV5_9PSEU</name>
<dbReference type="PANTHER" id="PTHR24276">
    <property type="entry name" value="POLYSERASE-RELATED"/>
    <property type="match status" value="1"/>
</dbReference>
<keyword evidence="3" id="KW-1133">Transmembrane helix</keyword>
<feature type="domain" description="Peptidase S1" evidence="4">
    <location>
        <begin position="85"/>
        <end position="284"/>
    </location>
</feature>
<dbReference type="Pfam" id="PF00089">
    <property type="entry name" value="Trypsin"/>
    <property type="match status" value="1"/>
</dbReference>
<dbReference type="GO" id="GO:0004252">
    <property type="term" value="F:serine-type endopeptidase activity"/>
    <property type="evidence" value="ECO:0007669"/>
    <property type="project" value="InterPro"/>
</dbReference>
<dbReference type="PATRIC" id="fig|909613.9.peg.1778"/>
<dbReference type="GO" id="GO:0006508">
    <property type="term" value="P:proteolysis"/>
    <property type="evidence" value="ECO:0007669"/>
    <property type="project" value="InterPro"/>
</dbReference>
<keyword evidence="2" id="KW-1015">Disulfide bond</keyword>
<dbReference type="PROSITE" id="PS50240">
    <property type="entry name" value="TRYPSIN_DOM"/>
    <property type="match status" value="1"/>
</dbReference>
<dbReference type="PANTHER" id="PTHR24276:SF98">
    <property type="entry name" value="FI18310P1-RELATED"/>
    <property type="match status" value="1"/>
</dbReference>